<reference evidence="3" key="1">
    <citation type="submission" date="2023-07" db="EMBL/GenBank/DDBJ databases">
        <title>Conexibacter stalactiti sp. nov., isolated from stalactites in a lava cave and emended description of the genus Conexibacter.</title>
        <authorList>
            <person name="Lee S.D."/>
        </authorList>
    </citation>
    <scope>NUCLEOTIDE SEQUENCE [LARGE SCALE GENOMIC DNA]</scope>
    <source>
        <strain evidence="3">KCTC 39840</strain>
    </source>
</reference>
<feature type="signal peptide" evidence="1">
    <location>
        <begin position="1"/>
        <end position="28"/>
    </location>
</feature>
<dbReference type="RefSeq" id="WP_318599355.1">
    <property type="nucleotide sequence ID" value="NZ_JAWSTH010000069.1"/>
</dbReference>
<dbReference type="InterPro" id="IPR015915">
    <property type="entry name" value="Kelch-typ_b-propeller"/>
</dbReference>
<protein>
    <submittedName>
        <fullName evidence="2">Kelch repeat-containing protein</fullName>
    </submittedName>
</protein>
<name>A0ABU4HUQ8_9ACTN</name>
<dbReference type="InterPro" id="IPR011043">
    <property type="entry name" value="Gal_Oxase/kelch_b-propeller"/>
</dbReference>
<dbReference type="InterPro" id="IPR006652">
    <property type="entry name" value="Kelch_1"/>
</dbReference>
<keyword evidence="1" id="KW-0732">Signal</keyword>
<dbReference type="EMBL" id="JAWSTH010000069">
    <property type="protein sequence ID" value="MDW5596919.1"/>
    <property type="molecule type" value="Genomic_DNA"/>
</dbReference>
<organism evidence="2 3">
    <name type="scientific">Conexibacter stalactiti</name>
    <dbReference type="NCBI Taxonomy" id="1940611"/>
    <lineage>
        <taxon>Bacteria</taxon>
        <taxon>Bacillati</taxon>
        <taxon>Actinomycetota</taxon>
        <taxon>Thermoleophilia</taxon>
        <taxon>Solirubrobacterales</taxon>
        <taxon>Conexibacteraceae</taxon>
        <taxon>Conexibacter</taxon>
    </lineage>
</organism>
<feature type="chain" id="PRO_5045764625" evidence="1">
    <location>
        <begin position="29"/>
        <end position="576"/>
    </location>
</feature>
<gene>
    <name evidence="2" type="ORF">R7226_21405</name>
</gene>
<keyword evidence="3" id="KW-1185">Reference proteome</keyword>
<proteinExistence type="predicted"/>
<dbReference type="SMART" id="SM00612">
    <property type="entry name" value="Kelch"/>
    <property type="match status" value="5"/>
</dbReference>
<accession>A0ABU4HUQ8</accession>
<dbReference type="InterPro" id="IPR052392">
    <property type="entry name" value="Kelch-BTB_domain-containing"/>
</dbReference>
<dbReference type="Proteomes" id="UP001284601">
    <property type="component" value="Unassembled WGS sequence"/>
</dbReference>
<comment type="caution">
    <text evidence="2">The sequence shown here is derived from an EMBL/GenBank/DDBJ whole genome shotgun (WGS) entry which is preliminary data.</text>
</comment>
<dbReference type="Pfam" id="PF24681">
    <property type="entry name" value="Kelch_KLHDC2_KLHL20_DRC7"/>
    <property type="match status" value="1"/>
</dbReference>
<evidence type="ECO:0000313" key="3">
    <source>
        <dbReference type="Proteomes" id="UP001284601"/>
    </source>
</evidence>
<dbReference type="InterPro" id="IPR013783">
    <property type="entry name" value="Ig-like_fold"/>
</dbReference>
<dbReference type="SUPFAM" id="SSF50965">
    <property type="entry name" value="Galactose oxidase, central domain"/>
    <property type="match status" value="2"/>
</dbReference>
<dbReference type="PANTHER" id="PTHR46375:SF3">
    <property type="entry name" value="KELCH REPEAT AND BTB DOMAIN-CONTAINING PROTEIN 13"/>
    <property type="match status" value="1"/>
</dbReference>
<evidence type="ECO:0000313" key="2">
    <source>
        <dbReference type="EMBL" id="MDW5596919.1"/>
    </source>
</evidence>
<dbReference type="Gene3D" id="2.120.10.80">
    <property type="entry name" value="Kelch-type beta propeller"/>
    <property type="match status" value="2"/>
</dbReference>
<dbReference type="Gene3D" id="2.60.40.10">
    <property type="entry name" value="Immunoglobulins"/>
    <property type="match status" value="1"/>
</dbReference>
<dbReference type="PANTHER" id="PTHR46375">
    <property type="entry name" value="KELCH REPEAT AND BTB DOMAIN-CONTAINING PROTEIN 13-RELATED"/>
    <property type="match status" value="1"/>
</dbReference>
<sequence>MPTWLRQPAVLVVLALAALSLPPAVAQAAAPPAWQQTGPLTAARVGGTVVALPDGRVLVAGGYPNNPGNTHASAELYDPATGSWTATGSMAAPRYDGRGVLLKDGRVLVAGGRTTSTAPLASAELYDPVTGTWSAAAPMSVARYGHSATLLSDGSVLVAGGWADTAPPTVHATAERYDPATGAWAPAGSLPSPHASHAATALPDGSVIVSGGSASEFTRTADVARYSPATGLWTAFAPLPRPRGEHTALLLDDGALLVVGGQGPGGADGALLRLDPGTGSWNQLPLATLFGITPAARQLASGAVLVVNGSFATLFDPRSGQLAAAGTPPLNGSVGSLVGLSDGDILLVSGAYLGQVAARFTPRATVAVAPVDAGEQTTGRRGTLISVPVTVTGDVPIFPRATTLEGVGAADFEIVSDSCDGAALERGGSCFVGLRFSPRADGARSASLVLSAGELAGGRKVVALSGTGVAAAVTPPPAAPIIPPGAPPAAVVPRQVARRATEPRLRCGARRGRTVVCSGLPHRLGSGKARLSRNGIVHATGTLKNGRLTLTVRRRLYDRRYTLVVGGRRAIKVVLD</sequence>
<reference evidence="2 3" key="2">
    <citation type="submission" date="2023-10" db="EMBL/GenBank/DDBJ databases">
        <authorList>
            <person name="Han X.F."/>
        </authorList>
    </citation>
    <scope>NUCLEOTIDE SEQUENCE [LARGE SCALE GENOMIC DNA]</scope>
    <source>
        <strain evidence="2 3">KCTC 39840</strain>
    </source>
</reference>
<evidence type="ECO:0000256" key="1">
    <source>
        <dbReference type="SAM" id="SignalP"/>
    </source>
</evidence>